<protein>
    <submittedName>
        <fullName evidence="2">REVERSE TRANSCRIPTASE ZINC-BINDING DOMAIN-CONTAINING PROTEIN-RELATED-RELATED</fullName>
    </submittedName>
</protein>
<feature type="domain" description="Reverse transcriptase zinc-binding" evidence="1">
    <location>
        <begin position="249"/>
        <end position="327"/>
    </location>
</feature>
<reference evidence="2" key="1">
    <citation type="submission" date="2022-11" db="EMBL/GenBank/DDBJ databases">
        <authorList>
            <person name="Hyden B.L."/>
            <person name="Feng K."/>
            <person name="Yates T."/>
            <person name="Jawdy S."/>
            <person name="Smart L.B."/>
            <person name="Muchero W."/>
        </authorList>
    </citation>
    <scope>NUCLEOTIDE SEQUENCE</scope>
    <source>
        <tissue evidence="2">Shoot tip</tissue>
    </source>
</reference>
<evidence type="ECO:0000313" key="3">
    <source>
        <dbReference type="Proteomes" id="UP001151752"/>
    </source>
</evidence>
<keyword evidence="2" id="KW-0695">RNA-directed DNA polymerase</keyword>
<dbReference type="PANTHER" id="PTHR33116">
    <property type="entry name" value="REVERSE TRANSCRIPTASE ZINC-BINDING DOMAIN-CONTAINING PROTEIN-RELATED-RELATED"/>
    <property type="match status" value="1"/>
</dbReference>
<evidence type="ECO:0000259" key="1">
    <source>
        <dbReference type="Pfam" id="PF13966"/>
    </source>
</evidence>
<dbReference type="Pfam" id="PF13966">
    <property type="entry name" value="zf-RVT"/>
    <property type="match status" value="1"/>
</dbReference>
<organism evidence="2 3">
    <name type="scientific">Salix koriyanagi</name>
    <dbReference type="NCBI Taxonomy" id="2511006"/>
    <lineage>
        <taxon>Eukaryota</taxon>
        <taxon>Viridiplantae</taxon>
        <taxon>Streptophyta</taxon>
        <taxon>Embryophyta</taxon>
        <taxon>Tracheophyta</taxon>
        <taxon>Spermatophyta</taxon>
        <taxon>Magnoliopsida</taxon>
        <taxon>eudicotyledons</taxon>
        <taxon>Gunneridae</taxon>
        <taxon>Pentapetalae</taxon>
        <taxon>rosids</taxon>
        <taxon>fabids</taxon>
        <taxon>Malpighiales</taxon>
        <taxon>Salicaceae</taxon>
        <taxon>Saliceae</taxon>
        <taxon>Salix</taxon>
    </lineage>
</organism>
<keyword evidence="2" id="KW-0808">Transferase</keyword>
<gene>
    <name evidence="2" type="ORF">OIU74_007684</name>
</gene>
<dbReference type="InterPro" id="IPR026960">
    <property type="entry name" value="RVT-Znf"/>
</dbReference>
<name>A0A9Q0U4B9_9ROSI</name>
<proteinExistence type="predicted"/>
<dbReference type="PANTHER" id="PTHR33116:SF80">
    <property type="entry name" value="REVERSE TRANSCRIPTASE ZINC-BINDING DOMAIN-CONTAINING PROTEIN"/>
    <property type="match status" value="1"/>
</dbReference>
<sequence length="338" mass="38699">MLVEKITARIKLWTSATLSYAGRLQLIKTTLFSMQVYWMSMFILPMAVIKRIESILARFLWRGPSLAANGSKVSWDRICYPLKEGGLGIKSSQEWNKAALLKHFWRILTCDHSIWSGWVHAVLLKGKSIWEVKAPSNASWTWRNLMGSRSWCKGLFQTKIGNGERTSLCFDYWVPGGYSLAETLPASTISSSTSTIRWDSKVSTIIRNGEWVFPNGHHVLQRVWNSITFLPNSHRQDTIKWRESPSGIFSIASAWNWLRRTRGNHNLHSLIWYSNHVPRYALTLWLASMGRLSTLDRPKMSFFNGGRHCVLCGIEDESHDHLFFHCSPVLGLSAPCEL</sequence>
<dbReference type="AlphaFoldDB" id="A0A9Q0U4B9"/>
<comment type="caution">
    <text evidence="2">The sequence shown here is derived from an EMBL/GenBank/DDBJ whole genome shotgun (WGS) entry which is preliminary data.</text>
</comment>
<dbReference type="GO" id="GO:0003964">
    <property type="term" value="F:RNA-directed DNA polymerase activity"/>
    <property type="evidence" value="ECO:0007669"/>
    <property type="project" value="UniProtKB-KW"/>
</dbReference>
<accession>A0A9Q0U4B9</accession>
<evidence type="ECO:0000313" key="2">
    <source>
        <dbReference type="EMBL" id="KAJ6723138.1"/>
    </source>
</evidence>
<reference evidence="2" key="2">
    <citation type="journal article" date="2023" name="Int. J. Mol. Sci.">
        <title>De Novo Assembly and Annotation of 11 Diverse Shrub Willow (Salix) Genomes Reveals Novel Gene Organization in Sex-Linked Regions.</title>
        <authorList>
            <person name="Hyden B."/>
            <person name="Feng K."/>
            <person name="Yates T.B."/>
            <person name="Jawdy S."/>
            <person name="Cereghino C."/>
            <person name="Smart L.B."/>
            <person name="Muchero W."/>
        </authorList>
    </citation>
    <scope>NUCLEOTIDE SEQUENCE</scope>
    <source>
        <tissue evidence="2">Shoot tip</tissue>
    </source>
</reference>
<keyword evidence="2" id="KW-0548">Nucleotidyltransferase</keyword>
<dbReference type="Proteomes" id="UP001151752">
    <property type="component" value="Chromosome 14"/>
</dbReference>
<keyword evidence="3" id="KW-1185">Reference proteome</keyword>
<dbReference type="EMBL" id="JAPFFM010000013">
    <property type="protein sequence ID" value="KAJ6723138.1"/>
    <property type="molecule type" value="Genomic_DNA"/>
</dbReference>